<dbReference type="SMART" id="SM00091">
    <property type="entry name" value="PAS"/>
    <property type="match status" value="2"/>
</dbReference>
<evidence type="ECO:0000313" key="7">
    <source>
        <dbReference type="Proteomes" id="UP000254764"/>
    </source>
</evidence>
<dbReference type="SUPFAM" id="SSF52172">
    <property type="entry name" value="CheY-like"/>
    <property type="match status" value="1"/>
</dbReference>
<protein>
    <recommendedName>
        <fullName evidence="5">Response regulatory domain-containing protein</fullName>
    </recommendedName>
</protein>
<dbReference type="PANTHER" id="PTHR45339:SF1">
    <property type="entry name" value="HYBRID SIGNAL TRANSDUCTION HISTIDINE KINASE J"/>
    <property type="match status" value="1"/>
</dbReference>
<dbReference type="AlphaFoldDB" id="A0A376A9D3"/>
<dbReference type="PROSITE" id="PS50110">
    <property type="entry name" value="RESPONSE_REGULATORY"/>
    <property type="match status" value="1"/>
</dbReference>
<dbReference type="OrthoDB" id="8274118at2"/>
<dbReference type="Gene3D" id="3.30.450.20">
    <property type="entry name" value="PAS domain"/>
    <property type="match status" value="2"/>
</dbReference>
<feature type="compositionally biased region" description="Basic and acidic residues" evidence="4">
    <location>
        <begin position="282"/>
        <end position="293"/>
    </location>
</feature>
<keyword evidence="7" id="KW-1185">Reference proteome</keyword>
<evidence type="ECO:0000259" key="5">
    <source>
        <dbReference type="PROSITE" id="PS50110"/>
    </source>
</evidence>
<dbReference type="CDD" id="cd17546">
    <property type="entry name" value="REC_hyHK_CKI1_RcsC-like"/>
    <property type="match status" value="1"/>
</dbReference>
<dbReference type="SUPFAM" id="SSF55785">
    <property type="entry name" value="PYP-like sensor domain (PAS domain)"/>
    <property type="match status" value="2"/>
</dbReference>
<organism evidence="6 7">
    <name type="scientific">Ciceribacter selenitireducens ATCC BAA-1503</name>
    <dbReference type="NCBI Taxonomy" id="1336235"/>
    <lineage>
        <taxon>Bacteria</taxon>
        <taxon>Pseudomonadati</taxon>
        <taxon>Pseudomonadota</taxon>
        <taxon>Alphaproteobacteria</taxon>
        <taxon>Hyphomicrobiales</taxon>
        <taxon>Rhizobiaceae</taxon>
        <taxon>Ciceribacter</taxon>
    </lineage>
</organism>
<evidence type="ECO:0000256" key="3">
    <source>
        <dbReference type="PROSITE-ProRule" id="PRU00169"/>
    </source>
</evidence>
<dbReference type="EMBL" id="UEYP01000010">
    <property type="protein sequence ID" value="SSC64328.1"/>
    <property type="molecule type" value="Genomic_DNA"/>
</dbReference>
<keyword evidence="1 3" id="KW-0597">Phosphoprotein</keyword>
<evidence type="ECO:0000256" key="1">
    <source>
        <dbReference type="ARBA" id="ARBA00022553"/>
    </source>
</evidence>
<dbReference type="InterPro" id="IPR000014">
    <property type="entry name" value="PAS"/>
</dbReference>
<name>A0A376A9D3_9HYPH</name>
<dbReference type="InterPro" id="IPR035965">
    <property type="entry name" value="PAS-like_dom_sf"/>
</dbReference>
<gene>
    <name evidence="6" type="ORF">RHIZ70_36</name>
</gene>
<reference evidence="7" key="1">
    <citation type="submission" date="2018-07" db="EMBL/GenBank/DDBJ databases">
        <authorList>
            <person name="Peiro R."/>
            <person name="Begona"/>
            <person name="Cbmso G."/>
            <person name="Lopez M."/>
            <person name="Gonzalez S."/>
        </authorList>
    </citation>
    <scope>NUCLEOTIDE SEQUENCE [LARGE SCALE GENOMIC DNA]</scope>
</reference>
<evidence type="ECO:0000313" key="6">
    <source>
        <dbReference type="EMBL" id="SSC64328.1"/>
    </source>
</evidence>
<evidence type="ECO:0000256" key="2">
    <source>
        <dbReference type="ARBA" id="ARBA00023012"/>
    </source>
</evidence>
<dbReference type="Pfam" id="PF00072">
    <property type="entry name" value="Response_reg"/>
    <property type="match status" value="1"/>
</dbReference>
<dbReference type="PANTHER" id="PTHR45339">
    <property type="entry name" value="HYBRID SIGNAL TRANSDUCTION HISTIDINE KINASE J"/>
    <property type="match status" value="1"/>
</dbReference>
<feature type="region of interest" description="Disordered" evidence="4">
    <location>
        <begin position="265"/>
        <end position="298"/>
    </location>
</feature>
<dbReference type="Proteomes" id="UP000254764">
    <property type="component" value="Unassembled WGS sequence"/>
</dbReference>
<dbReference type="SMART" id="SM00448">
    <property type="entry name" value="REC"/>
    <property type="match status" value="1"/>
</dbReference>
<evidence type="ECO:0000256" key="4">
    <source>
        <dbReference type="SAM" id="MobiDB-lite"/>
    </source>
</evidence>
<accession>A0A376A9D3</accession>
<sequence>MVSGVSDASLQTTMLDAVSEALAVAFIVYDRNDELIYASRLIRNYFPVPPQYFTPGTRLRDYLGALYDAGWRGAATAGRDDAAQSREEWIAEHISAHWRERSEVQQCDGQSRWTRLTKRRLASGHGICVITDITEQKKREEQWRADIERVQLTEEILDNLAQPVFVQDRSLGMVAVNKAFCRFMDISAESVLAGPLAGAFADDIAERLTSVSRHVLETGTPSATAVELQPVASMVRRVVLRSLRVGKPGRYFVVTSFDDMAQAPADDGDHATLSSASGKTYPPEDARARDEHNAAPQGRKALLVTGDTDFEAKSLKTLQRLGLDACCVRDAAEQEAFLSVARSVGVKIDLILVDTQMDVKCLEVADAYGIGTITLDGFQLDTELAFHVMEKLAGLEPEEAADDWQINAAEAERSPPLEHQAAPFVLVAEDNDINQIVFAQILEGLGYAYRIAADGEEVVRLCDELKPDIVLMDVTLPVVNGFEACRRIREMERGTGRTTPVIGVLVQAFERDRDECFAAGMNDVILKPLSPDAVEAMLTRAVPAKKGAAAL</sequence>
<dbReference type="GO" id="GO:0000160">
    <property type="term" value="P:phosphorelay signal transduction system"/>
    <property type="evidence" value="ECO:0007669"/>
    <property type="project" value="UniProtKB-KW"/>
</dbReference>
<dbReference type="InterPro" id="IPR001789">
    <property type="entry name" value="Sig_transdc_resp-reg_receiver"/>
</dbReference>
<dbReference type="InterPro" id="IPR011006">
    <property type="entry name" value="CheY-like_superfamily"/>
</dbReference>
<dbReference type="Gene3D" id="3.40.50.2300">
    <property type="match status" value="1"/>
</dbReference>
<dbReference type="Pfam" id="PF12860">
    <property type="entry name" value="PAS_7"/>
    <property type="match status" value="1"/>
</dbReference>
<proteinExistence type="predicted"/>
<keyword evidence="2" id="KW-0902">Two-component regulatory system</keyword>
<dbReference type="STRING" id="1336235.GCA_000518785_02539"/>
<feature type="domain" description="Response regulatory" evidence="5">
    <location>
        <begin position="424"/>
        <end position="542"/>
    </location>
</feature>
<feature type="modified residue" description="4-aspartylphosphate" evidence="3">
    <location>
        <position position="473"/>
    </location>
</feature>